<sequence>MRTRRRRGAARAPPSFSTHGAAARRATELQSTLRALRSNSTAVRRAEARRARTDTRSWVVERRERTHRLIELGGLVQKSGLAERVGDDRATLYGALLSLVDRLSSDERETTLALWRRRGRRAFDQEQAQKAAVQGPPSAAP</sequence>
<proteinExistence type="predicted"/>
<gene>
    <name evidence="2" type="ORF">DJ017_05915</name>
</gene>
<organism evidence="2 3">
    <name type="scientific">Phenylobacterium soli</name>
    <dbReference type="NCBI Taxonomy" id="2170551"/>
    <lineage>
        <taxon>Bacteria</taxon>
        <taxon>Pseudomonadati</taxon>
        <taxon>Pseudomonadota</taxon>
        <taxon>Alphaproteobacteria</taxon>
        <taxon>Caulobacterales</taxon>
        <taxon>Caulobacteraceae</taxon>
        <taxon>Phenylobacterium</taxon>
    </lineage>
</organism>
<evidence type="ECO:0000313" key="2">
    <source>
        <dbReference type="EMBL" id="RAK54088.1"/>
    </source>
</evidence>
<keyword evidence="3" id="KW-1185">Reference proteome</keyword>
<dbReference type="Pfam" id="PF06412">
    <property type="entry name" value="TraD"/>
    <property type="match status" value="1"/>
</dbReference>
<name>A0A328AMH4_9CAUL</name>
<protein>
    <submittedName>
        <fullName evidence="2">Conjugal transfer protein TraD</fullName>
    </submittedName>
</protein>
<evidence type="ECO:0000256" key="1">
    <source>
        <dbReference type="SAM" id="MobiDB-lite"/>
    </source>
</evidence>
<dbReference type="EMBL" id="QFYQ01000001">
    <property type="protein sequence ID" value="RAK54088.1"/>
    <property type="molecule type" value="Genomic_DNA"/>
</dbReference>
<dbReference type="AlphaFoldDB" id="A0A328AMH4"/>
<dbReference type="InterPro" id="IPR009444">
    <property type="entry name" value="Conjugal_tfr_TraD_a-type"/>
</dbReference>
<feature type="region of interest" description="Disordered" evidence="1">
    <location>
        <begin position="1"/>
        <end position="24"/>
    </location>
</feature>
<accession>A0A328AMH4</accession>
<evidence type="ECO:0000313" key="3">
    <source>
        <dbReference type="Proteomes" id="UP000249254"/>
    </source>
</evidence>
<dbReference type="Proteomes" id="UP000249254">
    <property type="component" value="Unassembled WGS sequence"/>
</dbReference>
<reference evidence="3" key="1">
    <citation type="submission" date="2018-05" db="EMBL/GenBank/DDBJ databases">
        <authorList>
            <person name="Li X."/>
        </authorList>
    </citation>
    <scope>NUCLEOTIDE SEQUENCE [LARGE SCALE GENOMIC DNA]</scope>
    <source>
        <strain evidence="3">LX32</strain>
    </source>
</reference>
<comment type="caution">
    <text evidence="2">The sequence shown here is derived from an EMBL/GenBank/DDBJ whole genome shotgun (WGS) entry which is preliminary data.</text>
</comment>
<dbReference type="OrthoDB" id="5653691at2"/>